<gene>
    <name evidence="5" type="primary">hpcH</name>
    <name evidence="5" type="ORF">DSM104329_00047</name>
</gene>
<evidence type="ECO:0000256" key="1">
    <source>
        <dbReference type="ARBA" id="ARBA00005568"/>
    </source>
</evidence>
<proteinExistence type="inferred from homology"/>
<reference evidence="5" key="1">
    <citation type="journal article" date="2022" name="Int. J. Syst. Evol. Microbiol.">
        <title>Pseudomonas aegrilactucae sp. nov. and Pseudomonas morbosilactucae sp. nov., pathogens causing bacterial rot of lettuce in Japan.</title>
        <authorList>
            <person name="Sawada H."/>
            <person name="Fujikawa T."/>
            <person name="Satou M."/>
        </authorList>
    </citation>
    <scope>NUCLEOTIDE SEQUENCE</scope>
    <source>
        <strain evidence="5">0166_1</strain>
    </source>
</reference>
<keyword evidence="2" id="KW-0479">Metal-binding</keyword>
<dbReference type="GO" id="GO:0016832">
    <property type="term" value="F:aldehyde-lyase activity"/>
    <property type="evidence" value="ECO:0007669"/>
    <property type="project" value="TreeGrafter"/>
</dbReference>
<dbReference type="GO" id="GO:0005737">
    <property type="term" value="C:cytoplasm"/>
    <property type="evidence" value="ECO:0007669"/>
    <property type="project" value="TreeGrafter"/>
</dbReference>
<accession>A0A9E6XTS3</accession>
<dbReference type="SUPFAM" id="SSF51621">
    <property type="entry name" value="Phosphoenolpyruvate/pyruvate domain"/>
    <property type="match status" value="1"/>
</dbReference>
<dbReference type="GO" id="GO:0046872">
    <property type="term" value="F:metal ion binding"/>
    <property type="evidence" value="ECO:0007669"/>
    <property type="project" value="UniProtKB-KW"/>
</dbReference>
<dbReference type="PANTHER" id="PTHR30502:SF0">
    <property type="entry name" value="PHOSPHOENOLPYRUVATE CARBOXYLASE FAMILY PROTEIN"/>
    <property type="match status" value="1"/>
</dbReference>
<dbReference type="InterPro" id="IPR005000">
    <property type="entry name" value="Aldolase/citrate-lyase_domain"/>
</dbReference>
<evidence type="ECO:0000313" key="6">
    <source>
        <dbReference type="Proteomes" id="UP001162834"/>
    </source>
</evidence>
<dbReference type="AlphaFoldDB" id="A0A9E6XTS3"/>
<dbReference type="Gene3D" id="3.20.20.60">
    <property type="entry name" value="Phosphoenolpyruvate-binding domains"/>
    <property type="match status" value="1"/>
</dbReference>
<evidence type="ECO:0000313" key="5">
    <source>
        <dbReference type="EMBL" id="UGS33682.1"/>
    </source>
</evidence>
<dbReference type="EC" id="4.1.2.52" evidence="5"/>
<keyword evidence="6" id="KW-1185">Reference proteome</keyword>
<dbReference type="Proteomes" id="UP001162834">
    <property type="component" value="Chromosome"/>
</dbReference>
<dbReference type="KEGG" id="sbae:DSM104329_00047"/>
<evidence type="ECO:0000256" key="3">
    <source>
        <dbReference type="ARBA" id="ARBA00023239"/>
    </source>
</evidence>
<keyword evidence="3 5" id="KW-0456">Lyase</keyword>
<comment type="similarity">
    <text evidence="1">Belongs to the HpcH/HpaI aldolase family.</text>
</comment>
<evidence type="ECO:0000256" key="2">
    <source>
        <dbReference type="ARBA" id="ARBA00022723"/>
    </source>
</evidence>
<dbReference type="Pfam" id="PF03328">
    <property type="entry name" value="HpcH_HpaI"/>
    <property type="match status" value="1"/>
</dbReference>
<dbReference type="InterPro" id="IPR015813">
    <property type="entry name" value="Pyrv/PenolPyrv_kinase-like_dom"/>
</dbReference>
<feature type="domain" description="HpcH/HpaI aldolase/citrate lyase" evidence="4">
    <location>
        <begin position="31"/>
        <end position="241"/>
    </location>
</feature>
<dbReference type="EMBL" id="CP087164">
    <property type="protein sequence ID" value="UGS33682.1"/>
    <property type="molecule type" value="Genomic_DNA"/>
</dbReference>
<evidence type="ECO:0000259" key="4">
    <source>
        <dbReference type="Pfam" id="PF03328"/>
    </source>
</evidence>
<dbReference type="PANTHER" id="PTHR30502">
    <property type="entry name" value="2-KETO-3-DEOXY-L-RHAMNONATE ALDOLASE"/>
    <property type="match status" value="1"/>
</dbReference>
<organism evidence="5 6">
    <name type="scientific">Capillimicrobium parvum</name>
    <dbReference type="NCBI Taxonomy" id="2884022"/>
    <lineage>
        <taxon>Bacteria</taxon>
        <taxon>Bacillati</taxon>
        <taxon>Actinomycetota</taxon>
        <taxon>Thermoleophilia</taxon>
        <taxon>Solirubrobacterales</taxon>
        <taxon>Capillimicrobiaceae</taxon>
        <taxon>Capillimicrobium</taxon>
    </lineage>
</organism>
<sequence>MTSPLSDRFDLHGMAPAGRPAFGIYLMLPSADVAALLATLAGEGLDFVVVDAQHRPFNPETISRIAHHASAAGLACLVRVPAGGYGFAESVLDYGAAGIVFPVVDSAEDAARCVASCRYPPLGGRSVGGVPGLGPPATDPLCIVQVERATAVDAAAEILAVEGVDAVMPGPADIAASMGMVADYGQIGAAVAASRDLVRTVERAAEEAGIAWFRYCHDPAAIAEAVDDGCRLVHCGNDADLLLGGARRLLEEALHAATTRGQGSR</sequence>
<protein>
    <submittedName>
        <fullName evidence="5">4-hydroxy-2-oxo-heptane-1,7-dioate aldolase</fullName>
        <ecNumber evidence="5">4.1.2.52</ecNumber>
    </submittedName>
</protein>
<dbReference type="InterPro" id="IPR040442">
    <property type="entry name" value="Pyrv_kinase-like_dom_sf"/>
</dbReference>
<name>A0A9E6XTS3_9ACTN</name>
<dbReference type="RefSeq" id="WP_259313378.1">
    <property type="nucleotide sequence ID" value="NZ_CP087164.1"/>
</dbReference>
<dbReference type="InterPro" id="IPR050251">
    <property type="entry name" value="HpcH-HpaI_aldolase"/>
</dbReference>